<keyword evidence="1" id="KW-0175">Coiled coil</keyword>
<dbReference type="EnsemblFungi" id="MAPG_09555T0">
    <property type="protein sequence ID" value="MAPG_09555T0"/>
    <property type="gene ID" value="MAPG_09555"/>
</dbReference>
<protein>
    <submittedName>
        <fullName evidence="2 3">Uncharacterized protein</fullName>
    </submittedName>
</protein>
<feature type="coiled-coil region" evidence="1">
    <location>
        <begin position="5"/>
        <end position="32"/>
    </location>
</feature>
<accession>A0A0C4EA96</accession>
<dbReference type="AlphaFoldDB" id="A0A0C4EA96"/>
<keyword evidence="4" id="KW-1185">Reference proteome</keyword>
<dbReference type="VEuPathDB" id="FungiDB:MAPG_09555"/>
<proteinExistence type="predicted"/>
<reference evidence="2" key="2">
    <citation type="submission" date="2010-05" db="EMBL/GenBank/DDBJ databases">
        <title>The Genome Sequence of Magnaporthe poae strain ATCC 64411.</title>
        <authorList>
            <consortium name="The Broad Institute Genome Sequencing Platform"/>
            <consortium name="Broad Institute Genome Sequencing Center for Infectious Disease"/>
            <person name="Ma L.-J."/>
            <person name="Dead R."/>
            <person name="Young S."/>
            <person name="Zeng Q."/>
            <person name="Koehrsen M."/>
            <person name="Alvarado L."/>
            <person name="Berlin A."/>
            <person name="Chapman S.B."/>
            <person name="Chen Z."/>
            <person name="Freedman E."/>
            <person name="Gellesch M."/>
            <person name="Goldberg J."/>
            <person name="Griggs A."/>
            <person name="Gujja S."/>
            <person name="Heilman E.R."/>
            <person name="Heiman D."/>
            <person name="Hepburn T."/>
            <person name="Howarth C."/>
            <person name="Jen D."/>
            <person name="Larson L."/>
            <person name="Mehta T."/>
            <person name="Neiman D."/>
            <person name="Pearson M."/>
            <person name="Roberts A."/>
            <person name="Saif S."/>
            <person name="Shea T."/>
            <person name="Shenoy N."/>
            <person name="Sisk P."/>
            <person name="Stolte C."/>
            <person name="Sykes S."/>
            <person name="Walk T."/>
            <person name="White J."/>
            <person name="Yandava C."/>
            <person name="Haas B."/>
            <person name="Nusbaum C."/>
            <person name="Birren B."/>
        </authorList>
    </citation>
    <scope>NUCLEOTIDE SEQUENCE</scope>
    <source>
        <strain evidence="2">ATCC 64411</strain>
    </source>
</reference>
<dbReference type="EMBL" id="GL876976">
    <property type="protein sequence ID" value="KLU91030.1"/>
    <property type="molecule type" value="Genomic_DNA"/>
</dbReference>
<evidence type="ECO:0000313" key="3">
    <source>
        <dbReference type="EnsemblFungi" id="MAPG_09555T0"/>
    </source>
</evidence>
<evidence type="ECO:0000256" key="1">
    <source>
        <dbReference type="SAM" id="Coils"/>
    </source>
</evidence>
<reference evidence="2" key="3">
    <citation type="submission" date="2011-03" db="EMBL/GenBank/DDBJ databases">
        <title>Annotation of Magnaporthe poae ATCC 64411.</title>
        <authorList>
            <person name="Ma L.-J."/>
            <person name="Dead R."/>
            <person name="Young S.K."/>
            <person name="Zeng Q."/>
            <person name="Gargeya S."/>
            <person name="Fitzgerald M."/>
            <person name="Haas B."/>
            <person name="Abouelleil A."/>
            <person name="Alvarado L."/>
            <person name="Arachchi H.M."/>
            <person name="Berlin A."/>
            <person name="Brown A."/>
            <person name="Chapman S.B."/>
            <person name="Chen Z."/>
            <person name="Dunbar C."/>
            <person name="Freedman E."/>
            <person name="Gearin G."/>
            <person name="Gellesch M."/>
            <person name="Goldberg J."/>
            <person name="Griggs A."/>
            <person name="Gujja S."/>
            <person name="Heiman D."/>
            <person name="Howarth C."/>
            <person name="Larson L."/>
            <person name="Lui A."/>
            <person name="MacDonald P.J.P."/>
            <person name="Mehta T."/>
            <person name="Montmayeur A."/>
            <person name="Murphy C."/>
            <person name="Neiman D."/>
            <person name="Pearson M."/>
            <person name="Priest M."/>
            <person name="Roberts A."/>
            <person name="Saif S."/>
            <person name="Shea T."/>
            <person name="Shenoy N."/>
            <person name="Sisk P."/>
            <person name="Stolte C."/>
            <person name="Sykes S."/>
            <person name="Yandava C."/>
            <person name="Wortman J."/>
            <person name="Nusbaum C."/>
            <person name="Birren B."/>
        </authorList>
    </citation>
    <scope>NUCLEOTIDE SEQUENCE</scope>
    <source>
        <strain evidence="2">ATCC 64411</strain>
    </source>
</reference>
<evidence type="ECO:0000313" key="4">
    <source>
        <dbReference type="Proteomes" id="UP000011715"/>
    </source>
</evidence>
<organism evidence="3 4">
    <name type="scientific">Magnaporthiopsis poae (strain ATCC 64411 / 73-15)</name>
    <name type="common">Kentucky bluegrass fungus</name>
    <name type="synonym">Magnaporthe poae</name>
    <dbReference type="NCBI Taxonomy" id="644358"/>
    <lineage>
        <taxon>Eukaryota</taxon>
        <taxon>Fungi</taxon>
        <taxon>Dikarya</taxon>
        <taxon>Ascomycota</taxon>
        <taxon>Pezizomycotina</taxon>
        <taxon>Sordariomycetes</taxon>
        <taxon>Sordariomycetidae</taxon>
        <taxon>Magnaporthales</taxon>
        <taxon>Magnaporthaceae</taxon>
        <taxon>Magnaporthiopsis</taxon>
    </lineage>
</organism>
<reference evidence="3" key="5">
    <citation type="submission" date="2015-06" db="UniProtKB">
        <authorList>
            <consortium name="EnsemblFungi"/>
        </authorList>
    </citation>
    <scope>IDENTIFICATION</scope>
    <source>
        <strain evidence="3">ATCC 64411</strain>
    </source>
</reference>
<dbReference type="EMBL" id="ADBL01002442">
    <property type="status" value="NOT_ANNOTATED_CDS"/>
    <property type="molecule type" value="Genomic_DNA"/>
</dbReference>
<reference evidence="3" key="4">
    <citation type="journal article" date="2015" name="G3 (Bethesda)">
        <title>Genome sequences of three phytopathogenic species of the Magnaporthaceae family of fungi.</title>
        <authorList>
            <person name="Okagaki L.H."/>
            <person name="Nunes C.C."/>
            <person name="Sailsbery J."/>
            <person name="Clay B."/>
            <person name="Brown D."/>
            <person name="John T."/>
            <person name="Oh Y."/>
            <person name="Young N."/>
            <person name="Fitzgerald M."/>
            <person name="Haas B.J."/>
            <person name="Zeng Q."/>
            <person name="Young S."/>
            <person name="Adiconis X."/>
            <person name="Fan L."/>
            <person name="Levin J.Z."/>
            <person name="Mitchell T.K."/>
            <person name="Okubara P.A."/>
            <person name="Farman M.L."/>
            <person name="Kohn L.M."/>
            <person name="Birren B."/>
            <person name="Ma L.-J."/>
            <person name="Dean R.A."/>
        </authorList>
    </citation>
    <scope>NUCLEOTIDE SEQUENCE</scope>
    <source>
        <strain evidence="3">ATCC 64411 / 73-15</strain>
    </source>
</reference>
<evidence type="ECO:0000313" key="2">
    <source>
        <dbReference type="EMBL" id="KLU91030.1"/>
    </source>
</evidence>
<sequence length="152" mass="16782">MAQQLEDIRRMLGTLQRDMAELASRLGRVEARMSVIAVNRREPLLPLRALATAEEIPGFPRTPQDIDGMDGKANNLSIELVRAGGLTDPTRFPIVACSKYAHGGNRRSRCERQLIHTSLVPPGTRVLYPLKVTAYGENCFWIMPSIDLGGGL</sequence>
<name>A0A0C4EA96_MAGP6</name>
<gene>
    <name evidence="2" type="ORF">MAPG_09555</name>
</gene>
<reference evidence="4" key="1">
    <citation type="submission" date="2010-05" db="EMBL/GenBank/DDBJ databases">
        <title>The genome sequence of Magnaporthe poae strain ATCC 64411.</title>
        <authorList>
            <person name="Ma L.-J."/>
            <person name="Dead R."/>
            <person name="Young S."/>
            <person name="Zeng Q."/>
            <person name="Koehrsen M."/>
            <person name="Alvarado L."/>
            <person name="Berlin A."/>
            <person name="Chapman S.B."/>
            <person name="Chen Z."/>
            <person name="Freedman E."/>
            <person name="Gellesch M."/>
            <person name="Goldberg J."/>
            <person name="Griggs A."/>
            <person name="Gujja S."/>
            <person name="Heilman E.R."/>
            <person name="Heiman D."/>
            <person name="Hepburn T."/>
            <person name="Howarth C."/>
            <person name="Jen D."/>
            <person name="Larson L."/>
            <person name="Mehta T."/>
            <person name="Neiman D."/>
            <person name="Pearson M."/>
            <person name="Roberts A."/>
            <person name="Saif S."/>
            <person name="Shea T."/>
            <person name="Shenoy N."/>
            <person name="Sisk P."/>
            <person name="Stolte C."/>
            <person name="Sykes S."/>
            <person name="Walk T."/>
            <person name="White J."/>
            <person name="Yandava C."/>
            <person name="Haas B."/>
            <person name="Nusbaum C."/>
            <person name="Birren B."/>
        </authorList>
    </citation>
    <scope>NUCLEOTIDE SEQUENCE [LARGE SCALE GENOMIC DNA]</scope>
    <source>
        <strain evidence="4">ATCC 64411 / 73-15</strain>
    </source>
</reference>
<dbReference type="Proteomes" id="UP000011715">
    <property type="component" value="Unassembled WGS sequence"/>
</dbReference>